<organism evidence="3 4">
    <name type="scientific">Shewanella electrica</name>
    <dbReference type="NCBI Taxonomy" id="515560"/>
    <lineage>
        <taxon>Bacteria</taxon>
        <taxon>Pseudomonadati</taxon>
        <taxon>Pseudomonadota</taxon>
        <taxon>Gammaproteobacteria</taxon>
        <taxon>Alteromonadales</taxon>
        <taxon>Shewanellaceae</taxon>
        <taxon>Shewanella</taxon>
    </lineage>
</organism>
<feature type="repeat" description="TPR" evidence="1">
    <location>
        <begin position="63"/>
        <end position="96"/>
    </location>
</feature>
<dbReference type="EMBL" id="JAKOGG010000017">
    <property type="protein sequence ID" value="MCS4558192.1"/>
    <property type="molecule type" value="Genomic_DNA"/>
</dbReference>
<proteinExistence type="predicted"/>
<dbReference type="PROSITE" id="PS50293">
    <property type="entry name" value="TPR_REGION"/>
    <property type="match status" value="1"/>
</dbReference>
<accession>A0ABT2FPC7</accession>
<comment type="caution">
    <text evidence="3">The sequence shown here is derived from an EMBL/GenBank/DDBJ whole genome shotgun (WGS) entry which is preliminary data.</text>
</comment>
<dbReference type="Gene3D" id="1.25.40.10">
    <property type="entry name" value="Tetratricopeptide repeat domain"/>
    <property type="match status" value="1"/>
</dbReference>
<dbReference type="PROSITE" id="PS50005">
    <property type="entry name" value="TPR"/>
    <property type="match status" value="1"/>
</dbReference>
<dbReference type="RefSeq" id="WP_238897987.1">
    <property type="nucleotide sequence ID" value="NZ_JAKOGG010000017.1"/>
</dbReference>
<dbReference type="SUPFAM" id="SSF48452">
    <property type="entry name" value="TPR-like"/>
    <property type="match status" value="1"/>
</dbReference>
<name>A0ABT2FPC7_9GAMM</name>
<evidence type="ECO:0000256" key="1">
    <source>
        <dbReference type="PROSITE-ProRule" id="PRU00339"/>
    </source>
</evidence>
<evidence type="ECO:0000313" key="3">
    <source>
        <dbReference type="EMBL" id="MCS4558192.1"/>
    </source>
</evidence>
<gene>
    <name evidence="3" type="ORF">L9G74_17270</name>
</gene>
<evidence type="ECO:0000256" key="2">
    <source>
        <dbReference type="SAM" id="SignalP"/>
    </source>
</evidence>
<reference evidence="4" key="1">
    <citation type="submission" date="2023-07" db="EMBL/GenBank/DDBJ databases">
        <title>Shewanella mangrovi sp. nov., an acetaldehyde- degrading bacterium isolated from mangrove sediment.</title>
        <authorList>
            <person name="Liu Y."/>
        </authorList>
    </citation>
    <scope>NUCLEOTIDE SEQUENCE [LARGE SCALE GENOMIC DNA]</scope>
    <source>
        <strain evidence="4">C32</strain>
    </source>
</reference>
<dbReference type="SMART" id="SM00028">
    <property type="entry name" value="TPR"/>
    <property type="match status" value="1"/>
</dbReference>
<dbReference type="InterPro" id="IPR019734">
    <property type="entry name" value="TPR_rpt"/>
</dbReference>
<feature type="chain" id="PRO_5045406132" evidence="2">
    <location>
        <begin position="18"/>
        <end position="146"/>
    </location>
</feature>
<keyword evidence="1" id="KW-0802">TPR repeat</keyword>
<protein>
    <submittedName>
        <fullName evidence="3">Tetratricopeptide repeat protein</fullName>
    </submittedName>
</protein>
<dbReference type="Pfam" id="PF13414">
    <property type="entry name" value="TPR_11"/>
    <property type="match status" value="1"/>
</dbReference>
<evidence type="ECO:0000313" key="4">
    <source>
        <dbReference type="Proteomes" id="UP001201549"/>
    </source>
</evidence>
<keyword evidence="2" id="KW-0732">Signal</keyword>
<dbReference type="PROSITE" id="PS51257">
    <property type="entry name" value="PROKAR_LIPOPROTEIN"/>
    <property type="match status" value="1"/>
</dbReference>
<feature type="signal peptide" evidence="2">
    <location>
        <begin position="1"/>
        <end position="17"/>
    </location>
</feature>
<dbReference type="InterPro" id="IPR011990">
    <property type="entry name" value="TPR-like_helical_dom_sf"/>
</dbReference>
<dbReference type="Proteomes" id="UP001201549">
    <property type="component" value="Unassembled WGS sequence"/>
</dbReference>
<keyword evidence="4" id="KW-1185">Reference proteome</keyword>
<sequence>MKTITLISLCILLTACASTQNKQQTNISFTEQLKVAEEAYTEARLTDAETQYLQLTLTNPEYKEAWFKLGNIYARQGRYEASIRCYEKVLALDNQDGKAWFNLAVVKLNQSRQTLQQAEQTLAPDTAELKQIKQLTQTLNQVSKGS</sequence>